<evidence type="ECO:0000256" key="3">
    <source>
        <dbReference type="ARBA" id="ARBA00012741"/>
    </source>
</evidence>
<evidence type="ECO:0000256" key="1">
    <source>
        <dbReference type="ARBA" id="ARBA00001657"/>
    </source>
</evidence>
<reference evidence="8" key="1">
    <citation type="submission" date="2014-09" db="EMBL/GenBank/DDBJ databases">
        <authorList>
            <person name="Magalhaes I.L.F."/>
            <person name="Oliveira U."/>
            <person name="Santos F.R."/>
            <person name="Vidigal T.H.D.A."/>
            <person name="Brescovit A.D."/>
            <person name="Santos A.J."/>
        </authorList>
    </citation>
    <scope>NUCLEOTIDE SEQUENCE</scope>
</reference>
<feature type="signal peptide" evidence="6">
    <location>
        <begin position="1"/>
        <end position="20"/>
    </location>
</feature>
<dbReference type="PANTHER" id="PTHR10357">
    <property type="entry name" value="ALPHA-AMYLASE FAMILY MEMBER"/>
    <property type="match status" value="1"/>
</dbReference>
<evidence type="ECO:0000313" key="8">
    <source>
        <dbReference type="EMBL" id="JAG55594.1"/>
    </source>
</evidence>
<protein>
    <recommendedName>
        <fullName evidence="3">alpha-glucosidase</fullName>
        <ecNumber evidence="3">3.2.1.20</ecNumber>
    </recommendedName>
</protein>
<dbReference type="SUPFAM" id="SSF51445">
    <property type="entry name" value="(Trans)glycosidases"/>
    <property type="match status" value="1"/>
</dbReference>
<evidence type="ECO:0000256" key="4">
    <source>
        <dbReference type="ARBA" id="ARBA00023180"/>
    </source>
</evidence>
<dbReference type="Gene3D" id="3.20.20.80">
    <property type="entry name" value="Glycosidases"/>
    <property type="match status" value="1"/>
</dbReference>
<keyword evidence="5" id="KW-0378">Hydrolase</keyword>
<dbReference type="InterPro" id="IPR017853">
    <property type="entry name" value="GH"/>
</dbReference>
<dbReference type="AlphaFoldDB" id="A0A0K8SR43"/>
<dbReference type="Pfam" id="PF00128">
    <property type="entry name" value="Alpha-amylase"/>
    <property type="match status" value="1"/>
</dbReference>
<evidence type="ECO:0000256" key="6">
    <source>
        <dbReference type="SAM" id="SignalP"/>
    </source>
</evidence>
<evidence type="ECO:0000256" key="2">
    <source>
        <dbReference type="ARBA" id="ARBA00008061"/>
    </source>
</evidence>
<keyword evidence="5" id="KW-0326">Glycosidase</keyword>
<dbReference type="GO" id="GO:0005975">
    <property type="term" value="P:carbohydrate metabolic process"/>
    <property type="evidence" value="ECO:0007669"/>
    <property type="project" value="InterPro"/>
</dbReference>
<dbReference type="FunFam" id="3.90.400.10:FF:000001">
    <property type="entry name" value="Maltase A3, isoform A"/>
    <property type="match status" value="1"/>
</dbReference>
<accession>A0A0K8SR43</accession>
<dbReference type="InterPro" id="IPR045857">
    <property type="entry name" value="O16G_dom_2"/>
</dbReference>
<comment type="similarity">
    <text evidence="2">Belongs to the glycosyl hydrolase 13 family.</text>
</comment>
<dbReference type="SMART" id="SM00642">
    <property type="entry name" value="Aamy"/>
    <property type="match status" value="1"/>
</dbReference>
<sequence length="586" mass="66982">MTRALRLLLCVCAVVNAIAGEDVEWWQNGPIYQVYPATFADSNGDGWGDIKGILEHADYFKDIGVGAVWLSPIFASPMQDNGYDVANYTDVNPIFGTKQDVKDLIDKLHSLGIKFMLDFVPNHSSDQHVWFKNSVNRVPGYENFYVWRNKSSSKMDNGKAIPLEPNNWRSLFTPSAWTWNDQRGQFYLHQFGAFQPDLNYDEPLVVEAMKNVMRFWLDMGVDGLRVDATPYLIETHYDLNQPDFPGCVPKGPLDYYECQQHLYTRDQPKLYDIMAEFAKVLDEYKNNGTRYQSIEAYAALNFTMMYYMNSTSPFNFNILSYLNQNSNASVAKYAVDLWMNNMPKGRWANWVTGNHDNARVATRFGEDMVDAINTMSILLPGTPITYMGEEIGMSNSLIPEDLRRDKTDFNRDPERAPMQWNASLNAGFSSNPRPYLPVASNYWRVNVEAEKSTEKSHLGVYKKLVSLHKDLVAKGAEDFQTYVITPWVFAFTRPNHLILINFNNLEEEFTLSGFKLPNDKEIPSKLFAKIPSINSEYSEMFEIDTKNNITMRPRSSVVLSVSGGSVVFKSSAILIFATFAVTFFKF</sequence>
<feature type="domain" description="Glycosyl hydrolase family 13 catalytic" evidence="7">
    <location>
        <begin position="33"/>
        <end position="415"/>
    </location>
</feature>
<keyword evidence="4" id="KW-0325">Glycoprotein</keyword>
<dbReference type="GO" id="GO:0004558">
    <property type="term" value="F:alpha-1,4-glucosidase activity"/>
    <property type="evidence" value="ECO:0007669"/>
    <property type="project" value="UniProtKB-EC"/>
</dbReference>
<dbReference type="Gene3D" id="3.90.400.10">
    <property type="entry name" value="Oligo-1,6-glucosidase, Domain 2"/>
    <property type="match status" value="1"/>
</dbReference>
<dbReference type="EC" id="3.2.1.20" evidence="3"/>
<organism evidence="8">
    <name type="scientific">Lygus hesperus</name>
    <name type="common">Western plant bug</name>
    <dbReference type="NCBI Taxonomy" id="30085"/>
    <lineage>
        <taxon>Eukaryota</taxon>
        <taxon>Metazoa</taxon>
        <taxon>Ecdysozoa</taxon>
        <taxon>Arthropoda</taxon>
        <taxon>Hexapoda</taxon>
        <taxon>Insecta</taxon>
        <taxon>Pterygota</taxon>
        <taxon>Neoptera</taxon>
        <taxon>Paraneoptera</taxon>
        <taxon>Hemiptera</taxon>
        <taxon>Heteroptera</taxon>
        <taxon>Panheteroptera</taxon>
        <taxon>Cimicomorpha</taxon>
        <taxon>Miridae</taxon>
        <taxon>Mirini</taxon>
        <taxon>Lygus</taxon>
    </lineage>
</organism>
<dbReference type="InterPro" id="IPR006047">
    <property type="entry name" value="GH13_cat_dom"/>
</dbReference>
<evidence type="ECO:0000259" key="7">
    <source>
        <dbReference type="SMART" id="SM00642"/>
    </source>
</evidence>
<name>A0A0K8SR43_LYGHE</name>
<comment type="catalytic activity">
    <reaction evidence="1">
        <text>Hydrolysis of terminal, non-reducing (1-&gt;4)-linked alpha-D-glucose residues with release of alpha-D-glucose.</text>
        <dbReference type="EC" id="3.2.1.20"/>
    </reaction>
</comment>
<evidence type="ECO:0000256" key="5">
    <source>
        <dbReference type="ARBA" id="ARBA00023295"/>
    </source>
</evidence>
<dbReference type="EMBL" id="GBRD01010230">
    <property type="protein sequence ID" value="JAG55594.1"/>
    <property type="molecule type" value="Transcribed_RNA"/>
</dbReference>
<keyword evidence="6" id="KW-0732">Signal</keyword>
<proteinExistence type="inferred from homology"/>
<dbReference type="PANTHER" id="PTHR10357:SF179">
    <property type="entry name" value="NEUTRAL AND BASIC AMINO ACID TRANSPORT PROTEIN RBAT"/>
    <property type="match status" value="1"/>
</dbReference>
<feature type="chain" id="PRO_5005519567" description="alpha-glucosidase" evidence="6">
    <location>
        <begin position="21"/>
        <end position="586"/>
    </location>
</feature>